<name>A0A0V8ISN8_9MICC</name>
<reference evidence="1 2" key="1">
    <citation type="journal article" date="2014" name="Arch. Microbiol.">
        <title>Arthrobacter enclensis sp. nov., isolated from sediment sample.</title>
        <authorList>
            <person name="Dastager S.G."/>
            <person name="Liu Q."/>
            <person name="Tang S.K."/>
            <person name="Krishnamurthi S."/>
            <person name="Lee J.C."/>
            <person name="Li W.J."/>
        </authorList>
    </citation>
    <scope>NUCLEOTIDE SEQUENCE [LARGE SCALE GENOMIC DNA]</scope>
    <source>
        <strain evidence="1 2">NIO-1008</strain>
    </source>
</reference>
<dbReference type="OrthoDB" id="4947847at2"/>
<evidence type="ECO:0000313" key="1">
    <source>
        <dbReference type="EMBL" id="KSU77763.1"/>
    </source>
</evidence>
<dbReference type="AlphaFoldDB" id="A0A0V8ISN8"/>
<sequence>MPQSPYLEDQSTTSYVLPHSPVRRARSALRDDALRESPGRAVVVLHPVPVRVRATAGLAIAYTVTHVLVESDGDGPYSVQWEPSWLVHRF</sequence>
<proteinExistence type="predicted"/>
<gene>
    <name evidence="1" type="ORF">AS031_06755</name>
</gene>
<dbReference type="EMBL" id="LNQM01000002">
    <property type="protein sequence ID" value="KSU77763.1"/>
    <property type="molecule type" value="Genomic_DNA"/>
</dbReference>
<evidence type="ECO:0000313" key="2">
    <source>
        <dbReference type="Proteomes" id="UP000053199"/>
    </source>
</evidence>
<protein>
    <submittedName>
        <fullName evidence="1">Uncharacterized protein</fullName>
    </submittedName>
</protein>
<organism evidence="1 2">
    <name type="scientific">Pseudarthrobacter enclensis</name>
    <dbReference type="NCBI Taxonomy" id="993070"/>
    <lineage>
        <taxon>Bacteria</taxon>
        <taxon>Bacillati</taxon>
        <taxon>Actinomycetota</taxon>
        <taxon>Actinomycetes</taxon>
        <taxon>Micrococcales</taxon>
        <taxon>Micrococcaceae</taxon>
        <taxon>Pseudarthrobacter</taxon>
    </lineage>
</organism>
<accession>A0A0V8ISN8</accession>
<dbReference type="RefSeq" id="WP_058267355.1">
    <property type="nucleotide sequence ID" value="NZ_FMAZ01000002.1"/>
</dbReference>
<comment type="caution">
    <text evidence="1">The sequence shown here is derived from an EMBL/GenBank/DDBJ whole genome shotgun (WGS) entry which is preliminary data.</text>
</comment>
<dbReference type="Proteomes" id="UP000053199">
    <property type="component" value="Unassembled WGS sequence"/>
</dbReference>
<keyword evidence="2" id="KW-1185">Reference proteome</keyword>